<dbReference type="RefSeq" id="WP_091358700.1">
    <property type="nucleotide sequence ID" value="NZ_AP025284.1"/>
</dbReference>
<keyword evidence="1" id="KW-0472">Membrane</keyword>
<dbReference type="OrthoDB" id="8910318at2"/>
<evidence type="ECO:0000256" key="1">
    <source>
        <dbReference type="SAM" id="Phobius"/>
    </source>
</evidence>
<dbReference type="STRING" id="355243.SAMN03080615_02520"/>
<reference evidence="3" key="1">
    <citation type="submission" date="2016-10" db="EMBL/GenBank/DDBJ databases">
        <authorList>
            <person name="Varghese N."/>
            <person name="Submissions S."/>
        </authorList>
    </citation>
    <scope>NUCLEOTIDE SEQUENCE [LARGE SCALE GENOMIC DNA]</scope>
    <source>
        <strain evidence="3">DSM 18887</strain>
    </source>
</reference>
<feature type="transmembrane region" description="Helical" evidence="1">
    <location>
        <begin position="6"/>
        <end position="23"/>
    </location>
</feature>
<organism evidence="2 3">
    <name type="scientific">Amphritea atlantica</name>
    <dbReference type="NCBI Taxonomy" id="355243"/>
    <lineage>
        <taxon>Bacteria</taxon>
        <taxon>Pseudomonadati</taxon>
        <taxon>Pseudomonadota</taxon>
        <taxon>Gammaproteobacteria</taxon>
        <taxon>Oceanospirillales</taxon>
        <taxon>Oceanospirillaceae</taxon>
        <taxon>Amphritea</taxon>
    </lineage>
</organism>
<accession>A0A1H9IF76</accession>
<evidence type="ECO:0000313" key="2">
    <source>
        <dbReference type="EMBL" id="SEQ73168.1"/>
    </source>
</evidence>
<name>A0A1H9IF76_9GAMM</name>
<keyword evidence="1" id="KW-1133">Transmembrane helix</keyword>
<keyword evidence="3" id="KW-1185">Reference proteome</keyword>
<protein>
    <recommendedName>
        <fullName evidence="4">Acyl carrier protein</fullName>
    </recommendedName>
</protein>
<proteinExistence type="predicted"/>
<evidence type="ECO:0000313" key="3">
    <source>
        <dbReference type="Proteomes" id="UP000198749"/>
    </source>
</evidence>
<evidence type="ECO:0008006" key="4">
    <source>
        <dbReference type="Google" id="ProtNLM"/>
    </source>
</evidence>
<dbReference type="EMBL" id="FOGB01000007">
    <property type="protein sequence ID" value="SEQ73168.1"/>
    <property type="molecule type" value="Genomic_DNA"/>
</dbReference>
<dbReference type="Proteomes" id="UP000198749">
    <property type="component" value="Unassembled WGS sequence"/>
</dbReference>
<gene>
    <name evidence="2" type="ORF">SAMN03080615_02520</name>
</gene>
<dbReference type="AlphaFoldDB" id="A0A1H9IF76"/>
<sequence>MVALYLILFLVAVGSLYMVFDYYRMRKIARERGGPNICAYARSFDYRNTDTKIMREVWNEVQSYLGEYDGKPFPISSDDLFAETYNLDPDDLDDIYWAVADRMGIETGNPERNPYFNQVTSVRNLVLFLQNQPKKAANV</sequence>
<keyword evidence="1" id="KW-0812">Transmembrane</keyword>